<name>A0A067LET2_JATCU</name>
<dbReference type="EMBL" id="KK914201">
    <property type="protein sequence ID" value="KDP46991.1"/>
    <property type="molecule type" value="Genomic_DNA"/>
</dbReference>
<dbReference type="Proteomes" id="UP000027138">
    <property type="component" value="Unassembled WGS sequence"/>
</dbReference>
<accession>A0A067LET2</accession>
<evidence type="ECO:0000313" key="1">
    <source>
        <dbReference type="EMBL" id="KDP46991.1"/>
    </source>
</evidence>
<reference evidence="1 2" key="1">
    <citation type="journal article" date="2014" name="PLoS ONE">
        <title>Global Analysis of Gene Expression Profiles in Physic Nut (Jatropha curcas L.) Seedlings Exposed to Salt Stress.</title>
        <authorList>
            <person name="Zhang L."/>
            <person name="Zhang C."/>
            <person name="Wu P."/>
            <person name="Chen Y."/>
            <person name="Li M."/>
            <person name="Jiang H."/>
            <person name="Wu G."/>
        </authorList>
    </citation>
    <scope>NUCLEOTIDE SEQUENCE [LARGE SCALE GENOMIC DNA]</scope>
    <source>
        <strain evidence="2">cv. GZQX0401</strain>
        <tissue evidence="1">Young leaves</tissue>
    </source>
</reference>
<sequence>MALQQEVLIYYLRHQSVPTAVEWLELGTVSFVHKLYLILATAVVPARAARSGHALVSPYRMSPFSCTHVFFYNNNKVCQLYEAACLKLAEARLSDEHISLWAFEKLQVMAPPADHLMFDYRPQVYVPHLRRLIDETVEDWTANYRILPSRESDGLAPGVT</sequence>
<evidence type="ECO:0000313" key="2">
    <source>
        <dbReference type="Proteomes" id="UP000027138"/>
    </source>
</evidence>
<gene>
    <name evidence="1" type="ORF">JCGZ_02427</name>
</gene>
<dbReference type="AlphaFoldDB" id="A0A067LET2"/>
<organism evidence="1 2">
    <name type="scientific">Jatropha curcas</name>
    <name type="common">Barbados nut</name>
    <dbReference type="NCBI Taxonomy" id="180498"/>
    <lineage>
        <taxon>Eukaryota</taxon>
        <taxon>Viridiplantae</taxon>
        <taxon>Streptophyta</taxon>
        <taxon>Embryophyta</taxon>
        <taxon>Tracheophyta</taxon>
        <taxon>Spermatophyta</taxon>
        <taxon>Magnoliopsida</taxon>
        <taxon>eudicotyledons</taxon>
        <taxon>Gunneridae</taxon>
        <taxon>Pentapetalae</taxon>
        <taxon>rosids</taxon>
        <taxon>fabids</taxon>
        <taxon>Malpighiales</taxon>
        <taxon>Euphorbiaceae</taxon>
        <taxon>Crotonoideae</taxon>
        <taxon>Jatropheae</taxon>
        <taxon>Jatropha</taxon>
    </lineage>
</organism>
<protein>
    <submittedName>
        <fullName evidence="1">Uncharacterized protein</fullName>
    </submittedName>
</protein>
<keyword evidence="2" id="KW-1185">Reference proteome</keyword>
<proteinExistence type="predicted"/>